<gene>
    <name evidence="2" type="ORF">PF001_g32302</name>
</gene>
<organism evidence="2 3">
    <name type="scientific">Phytophthora fragariae</name>
    <dbReference type="NCBI Taxonomy" id="53985"/>
    <lineage>
        <taxon>Eukaryota</taxon>
        <taxon>Sar</taxon>
        <taxon>Stramenopiles</taxon>
        <taxon>Oomycota</taxon>
        <taxon>Peronosporomycetes</taxon>
        <taxon>Peronosporales</taxon>
        <taxon>Peronosporaceae</taxon>
        <taxon>Phytophthora</taxon>
    </lineage>
</organism>
<sequence>TNDMPKERVRREKQPRGPLQCQYPGRCSNERAIKPNGGRHWLCESHRDHQNALQRDRYKTITKSTKKKSPLTKKKSARKLQPPTTKPVEVEEGGAAIARGDDAELGSPLNVEADRMAVAATKTSQARVSCSTDDTSDHRAQEPTSTSSVDSVQASDASKLCQGPVCTCAATATTQLPQVVYVFLHGTPIVFGGPAQPQQAIQHACGCAAAERTITPSLISFKASPGKATQCQPFSSQAIEEVMRATSACNAVGVPLGVSEDRCTGNTRPRNEGASTREDGSSDKRQPSFHSVQEL</sequence>
<feature type="region of interest" description="Disordered" evidence="1">
    <location>
        <begin position="258"/>
        <end position="295"/>
    </location>
</feature>
<feature type="region of interest" description="Disordered" evidence="1">
    <location>
        <begin position="53"/>
        <end position="106"/>
    </location>
</feature>
<reference evidence="2 3" key="1">
    <citation type="submission" date="2018-08" db="EMBL/GenBank/DDBJ databases">
        <title>Genomic investigation of the strawberry pathogen Phytophthora fragariae indicates pathogenicity is determined by transcriptional variation in three key races.</title>
        <authorList>
            <person name="Adams T.M."/>
            <person name="Armitage A.D."/>
            <person name="Sobczyk M.K."/>
            <person name="Bates H.J."/>
            <person name="Dunwell J.M."/>
            <person name="Nellist C.F."/>
            <person name="Harrison R.J."/>
        </authorList>
    </citation>
    <scope>NUCLEOTIDE SEQUENCE [LARGE SCALE GENOMIC DNA]</scope>
    <source>
        <strain evidence="2 3">A4</strain>
    </source>
</reference>
<feature type="compositionally biased region" description="Polar residues" evidence="1">
    <location>
        <begin position="121"/>
        <end position="133"/>
    </location>
</feature>
<feature type="non-terminal residue" evidence="2">
    <location>
        <position position="1"/>
    </location>
</feature>
<dbReference type="EMBL" id="QXGE01008577">
    <property type="protein sequence ID" value="KAE9261756.1"/>
    <property type="molecule type" value="Genomic_DNA"/>
</dbReference>
<feature type="compositionally biased region" description="Basic residues" evidence="1">
    <location>
        <begin position="64"/>
        <end position="78"/>
    </location>
</feature>
<dbReference type="AlphaFoldDB" id="A0A6A4AV36"/>
<accession>A0A6A4AV36</accession>
<evidence type="ECO:0000256" key="1">
    <source>
        <dbReference type="SAM" id="MobiDB-lite"/>
    </source>
</evidence>
<protein>
    <submittedName>
        <fullName evidence="2">Uncharacterized protein</fullName>
    </submittedName>
</protein>
<feature type="region of interest" description="Disordered" evidence="1">
    <location>
        <begin position="1"/>
        <end position="23"/>
    </location>
</feature>
<feature type="compositionally biased region" description="Basic and acidic residues" evidence="1">
    <location>
        <begin position="259"/>
        <end position="286"/>
    </location>
</feature>
<feature type="compositionally biased region" description="Basic and acidic residues" evidence="1">
    <location>
        <begin position="1"/>
        <end position="15"/>
    </location>
</feature>
<proteinExistence type="predicted"/>
<name>A0A6A4AV36_9STRA</name>
<comment type="caution">
    <text evidence="2">The sequence shown here is derived from an EMBL/GenBank/DDBJ whole genome shotgun (WGS) entry which is preliminary data.</text>
</comment>
<evidence type="ECO:0000313" key="3">
    <source>
        <dbReference type="Proteomes" id="UP000437068"/>
    </source>
</evidence>
<evidence type="ECO:0000313" key="2">
    <source>
        <dbReference type="EMBL" id="KAE9261756.1"/>
    </source>
</evidence>
<feature type="region of interest" description="Disordered" evidence="1">
    <location>
        <begin position="120"/>
        <end position="152"/>
    </location>
</feature>
<dbReference type="Proteomes" id="UP000437068">
    <property type="component" value="Unassembled WGS sequence"/>
</dbReference>